<dbReference type="Gene3D" id="3.50.50.60">
    <property type="entry name" value="FAD/NAD(P)-binding domain"/>
    <property type="match status" value="1"/>
</dbReference>
<dbReference type="GO" id="GO:0016491">
    <property type="term" value="F:oxidoreductase activity"/>
    <property type="evidence" value="ECO:0007669"/>
    <property type="project" value="UniProtKB-KW"/>
</dbReference>
<keyword evidence="2 4" id="KW-0560">Oxidoreductase</keyword>
<dbReference type="GeneID" id="79302451"/>
<feature type="domain" description="Amine oxidase" evidence="3">
    <location>
        <begin position="11"/>
        <end position="414"/>
    </location>
</feature>
<evidence type="ECO:0000256" key="2">
    <source>
        <dbReference type="ARBA" id="ARBA00023002"/>
    </source>
</evidence>
<dbReference type="InterPro" id="IPR001613">
    <property type="entry name" value="Flavin_amine_oxidase"/>
</dbReference>
<dbReference type="EMBL" id="JBHSZH010000005">
    <property type="protein sequence ID" value="MFC7080857.1"/>
    <property type="molecule type" value="Genomic_DNA"/>
</dbReference>
<dbReference type="AlphaFoldDB" id="A0ABD5WJX0"/>
<dbReference type="SUPFAM" id="SSF51905">
    <property type="entry name" value="FAD/NAD(P)-binding domain"/>
    <property type="match status" value="1"/>
</dbReference>
<dbReference type="InterPro" id="IPR036188">
    <property type="entry name" value="FAD/NAD-bd_sf"/>
</dbReference>
<dbReference type="InterPro" id="IPR002937">
    <property type="entry name" value="Amino_oxidase"/>
</dbReference>
<sequence>MTDVVVAGGGLAGLVASRHLAEAGADVRLFERQSDLGGRVRSLRRDGFVFDRGFQVLFTAYPAARRELDFDALDLRYFKPGAVVARPGERSTLADPFRDVDAALETAFNREVTLRDKLRVLELRRELADKPDREIFAGPDESTREYLRDRGFSDQFVENFAAPFYGGITLDRSLGTSKKVFEFTFKMLTVGRIAVPARGMAAVSEQLAETARDAGVEFVTDETVTDLDPHASDPEVELGRDSTSADAVVVATDPKQARELTGVESIPTDAKGCVTQYYAFDGPELDAGKRLLLNAESDAPNQVAQLSAVAPEYAPEDRNLLSATYLGVSDDPDEDLAARTTRTLDSWYPERRLDLEPLHTSRIEFAQFAQPPGVHDGLPDVRAPEGPVYLAGEYTDASSLNAAMVSGREAAKRVARDFELEFRA</sequence>
<accession>A0ABD5WJX0</accession>
<name>A0ABD5WJX0_9EURY</name>
<gene>
    <name evidence="4" type="ORF">ACFQJ6_12825</name>
</gene>
<evidence type="ECO:0000259" key="3">
    <source>
        <dbReference type="Pfam" id="PF01593"/>
    </source>
</evidence>
<evidence type="ECO:0000256" key="1">
    <source>
        <dbReference type="ARBA" id="ARBA00001974"/>
    </source>
</evidence>
<comment type="cofactor">
    <cofactor evidence="1">
        <name>FAD</name>
        <dbReference type="ChEBI" id="CHEBI:57692"/>
    </cofactor>
</comment>
<proteinExistence type="predicted"/>
<reference evidence="4 5" key="1">
    <citation type="journal article" date="2019" name="Int. J. Syst. Evol. Microbiol.">
        <title>The Global Catalogue of Microorganisms (GCM) 10K type strain sequencing project: providing services to taxonomists for standard genome sequencing and annotation.</title>
        <authorList>
            <consortium name="The Broad Institute Genomics Platform"/>
            <consortium name="The Broad Institute Genome Sequencing Center for Infectious Disease"/>
            <person name="Wu L."/>
            <person name="Ma J."/>
        </authorList>
    </citation>
    <scope>NUCLEOTIDE SEQUENCE [LARGE SCALE GENOMIC DNA]</scope>
    <source>
        <strain evidence="4 5">DT72</strain>
    </source>
</reference>
<protein>
    <submittedName>
        <fullName evidence="4">NAD(P)/FAD-dependent oxidoreductase</fullName>
        <ecNumber evidence="4">1.-.-.-</ecNumber>
    </submittedName>
</protein>
<dbReference type="PANTHER" id="PTHR42841">
    <property type="entry name" value="AMINE OXIDASE"/>
    <property type="match status" value="1"/>
</dbReference>
<dbReference type="PRINTS" id="PR00757">
    <property type="entry name" value="AMINEOXDASEF"/>
</dbReference>
<dbReference type="RefSeq" id="WP_276281260.1">
    <property type="nucleotide sequence ID" value="NZ_CP119809.1"/>
</dbReference>
<comment type="caution">
    <text evidence="4">The sequence shown here is derived from an EMBL/GenBank/DDBJ whole genome shotgun (WGS) entry which is preliminary data.</text>
</comment>
<dbReference type="Pfam" id="PF01593">
    <property type="entry name" value="Amino_oxidase"/>
    <property type="match status" value="1"/>
</dbReference>
<evidence type="ECO:0000313" key="4">
    <source>
        <dbReference type="EMBL" id="MFC7080857.1"/>
    </source>
</evidence>
<organism evidence="4 5">
    <name type="scientific">Halorussus caseinilyticus</name>
    <dbReference type="NCBI Taxonomy" id="3034025"/>
    <lineage>
        <taxon>Archaea</taxon>
        <taxon>Methanobacteriati</taxon>
        <taxon>Methanobacteriota</taxon>
        <taxon>Stenosarchaea group</taxon>
        <taxon>Halobacteria</taxon>
        <taxon>Halobacteriales</taxon>
        <taxon>Haladaptataceae</taxon>
        <taxon>Halorussus</taxon>
    </lineage>
</organism>
<keyword evidence="5" id="KW-1185">Reference proteome</keyword>
<dbReference type="Proteomes" id="UP001596407">
    <property type="component" value="Unassembled WGS sequence"/>
</dbReference>
<evidence type="ECO:0000313" key="5">
    <source>
        <dbReference type="Proteomes" id="UP001596407"/>
    </source>
</evidence>
<dbReference type="EC" id="1.-.-.-" evidence="4"/>